<reference evidence="1 2" key="1">
    <citation type="journal article" date="2016" name="Mol. Biol. Evol.">
        <title>Comparative Genomics of Early-Diverging Mushroom-Forming Fungi Provides Insights into the Origins of Lignocellulose Decay Capabilities.</title>
        <authorList>
            <person name="Nagy L.G."/>
            <person name="Riley R."/>
            <person name="Tritt A."/>
            <person name="Adam C."/>
            <person name="Daum C."/>
            <person name="Floudas D."/>
            <person name="Sun H."/>
            <person name="Yadav J.S."/>
            <person name="Pangilinan J."/>
            <person name="Larsson K.H."/>
            <person name="Matsuura K."/>
            <person name="Barry K."/>
            <person name="Labutti K."/>
            <person name="Kuo R."/>
            <person name="Ohm R.A."/>
            <person name="Bhattacharya S.S."/>
            <person name="Shirouzu T."/>
            <person name="Yoshinaga Y."/>
            <person name="Martin F.M."/>
            <person name="Grigoriev I.V."/>
            <person name="Hibbett D.S."/>
        </authorList>
    </citation>
    <scope>NUCLEOTIDE SEQUENCE [LARGE SCALE GENOMIC DNA]</scope>
    <source>
        <strain evidence="1 2">HHB12733</strain>
    </source>
</reference>
<accession>A0A165EKV4</accession>
<dbReference type="InParanoid" id="A0A165EKV4"/>
<organism evidence="1 2">
    <name type="scientific">Calocera cornea HHB12733</name>
    <dbReference type="NCBI Taxonomy" id="1353952"/>
    <lineage>
        <taxon>Eukaryota</taxon>
        <taxon>Fungi</taxon>
        <taxon>Dikarya</taxon>
        <taxon>Basidiomycota</taxon>
        <taxon>Agaricomycotina</taxon>
        <taxon>Dacrymycetes</taxon>
        <taxon>Dacrymycetales</taxon>
        <taxon>Dacrymycetaceae</taxon>
        <taxon>Calocera</taxon>
    </lineage>
</organism>
<dbReference type="SUPFAM" id="SSF52047">
    <property type="entry name" value="RNI-like"/>
    <property type="match status" value="1"/>
</dbReference>
<dbReference type="AlphaFoldDB" id="A0A165EKV4"/>
<name>A0A165EKV4_9BASI</name>
<evidence type="ECO:0000313" key="2">
    <source>
        <dbReference type="Proteomes" id="UP000076842"/>
    </source>
</evidence>
<evidence type="ECO:0000313" key="1">
    <source>
        <dbReference type="EMBL" id="KZT55074.1"/>
    </source>
</evidence>
<dbReference type="EMBL" id="KV424001">
    <property type="protein sequence ID" value="KZT55074.1"/>
    <property type="molecule type" value="Genomic_DNA"/>
</dbReference>
<protein>
    <recommendedName>
        <fullName evidence="3">F-box domain-containing protein</fullName>
    </recommendedName>
</protein>
<gene>
    <name evidence="1" type="ORF">CALCODRAFT_510314</name>
</gene>
<dbReference type="Gene3D" id="3.80.10.10">
    <property type="entry name" value="Ribonuclease Inhibitor"/>
    <property type="match status" value="1"/>
</dbReference>
<dbReference type="Proteomes" id="UP000076842">
    <property type="component" value="Unassembled WGS sequence"/>
</dbReference>
<evidence type="ECO:0008006" key="3">
    <source>
        <dbReference type="Google" id="ProtNLM"/>
    </source>
</evidence>
<proteinExistence type="predicted"/>
<sequence>MSKLSGQELLHHFQAMKRGTAAGPFELAPWQEDYGSMDAAHNEQDAIDDLITRLSQVLDTVTGVGNVAVIERNTGLMPEAADAWCLRGKDAVLDLVVLFLDCLDEEHRSYRISFINQVSHRLRSLKLVGHKFALYEVAKGWTMPAPQLRKLELKCHYCNCQNPNIPSAANTTVIRAPESLPSLHSLTISPIHFALQTIPALEGLLSASLPVLSLYLEDSLPALASTLRLLASAPNIQDLDLRNVRFCENAHAECTALHGLEPVYLPGLEILRVSTRYGSDKCFKWLRLLHAPSLKTVNINGSEKWQKELPPNRN</sequence>
<keyword evidence="2" id="KW-1185">Reference proteome</keyword>
<dbReference type="InterPro" id="IPR032675">
    <property type="entry name" value="LRR_dom_sf"/>
</dbReference>